<dbReference type="PANTHER" id="PTHR39344:SF1">
    <property type="entry name" value="UPF0182 PROTEIN SLL1060"/>
    <property type="match status" value="1"/>
</dbReference>
<evidence type="ECO:0000313" key="7">
    <source>
        <dbReference type="EMBL" id="PJJ62289.1"/>
    </source>
</evidence>
<dbReference type="GO" id="GO:0005886">
    <property type="term" value="C:plasma membrane"/>
    <property type="evidence" value="ECO:0007669"/>
    <property type="project" value="UniProtKB-SubCell"/>
</dbReference>
<evidence type="ECO:0000256" key="3">
    <source>
        <dbReference type="ARBA" id="ARBA00022989"/>
    </source>
</evidence>
<reference evidence="7 8" key="1">
    <citation type="submission" date="2017-11" db="EMBL/GenBank/DDBJ databases">
        <title>Genomic Encyclopedia of Archaeal and Bacterial Type Strains, Phase II (KMG-II): From Individual Species to Whole Genera.</title>
        <authorList>
            <person name="Goeker M."/>
        </authorList>
    </citation>
    <scope>NUCLEOTIDE SEQUENCE [LARGE SCALE GENOMIC DNA]</scope>
    <source>
        <strain evidence="7 8">DSM 25625</strain>
    </source>
</reference>
<feature type="transmembrane region" description="Helical" evidence="5">
    <location>
        <begin position="245"/>
        <end position="271"/>
    </location>
</feature>
<dbReference type="PANTHER" id="PTHR39344">
    <property type="entry name" value="UPF0182 PROTEIN SLL1060"/>
    <property type="match status" value="1"/>
</dbReference>
<keyword evidence="1 5" id="KW-1003">Cell membrane</keyword>
<dbReference type="Proteomes" id="UP000230161">
    <property type="component" value="Unassembled WGS sequence"/>
</dbReference>
<organism evidence="7 8">
    <name type="scientific">Compostimonas suwonensis</name>
    <dbReference type="NCBI Taxonomy" id="1048394"/>
    <lineage>
        <taxon>Bacteria</taxon>
        <taxon>Bacillati</taxon>
        <taxon>Actinomycetota</taxon>
        <taxon>Actinomycetes</taxon>
        <taxon>Micrococcales</taxon>
        <taxon>Microbacteriaceae</taxon>
        <taxon>Compostimonas</taxon>
    </lineage>
</organism>
<dbReference type="GO" id="GO:0005576">
    <property type="term" value="C:extracellular region"/>
    <property type="evidence" value="ECO:0007669"/>
    <property type="project" value="TreeGrafter"/>
</dbReference>
<evidence type="ECO:0000256" key="1">
    <source>
        <dbReference type="ARBA" id="ARBA00022475"/>
    </source>
</evidence>
<feature type="transmembrane region" description="Helical" evidence="5">
    <location>
        <begin position="17"/>
        <end position="38"/>
    </location>
</feature>
<feature type="transmembrane region" description="Helical" evidence="5">
    <location>
        <begin position="278"/>
        <end position="300"/>
    </location>
</feature>
<dbReference type="InterPro" id="IPR005372">
    <property type="entry name" value="UPF0182"/>
</dbReference>
<dbReference type="HAMAP" id="MF_01600">
    <property type="entry name" value="UPF0182"/>
    <property type="match status" value="1"/>
</dbReference>
<sequence>MSSAETEQPARRSRAPIAITIGIVVALVILFFIFAGLYADVLWYNQLGFLSVLTTQWIAAGSLFFVGFFAMAIPVWLSIMLAYRLRPVYAKLNSQLDRYQQVVEPLRKFAMIAIPIVFGIFAGVSAATRWQTAVMWLNRTPTGQTDPQFHMDISFYLYDLPFWHSVLGFASAVVIISLIAVLATSYLYGAVRFAGREVRISKSARVQIAVTAALYLVLQALSIWLDQYSTLTEQNDPITGAGFTAVMATIPGRAILAGIAVFVALLFVFAAFSGRWRFPIVGTALLIVASILIGSLYPWVVQRFQVDPSAKSLEAPYIQRNIDLTRDAYGVADVEEIPYNATTDAEPGALRSDAETTASIRIIDPSIVSDAFSQLEQFRQYYQFPKSLDVDRYTIDGQSQDTVVAVRDLKLSGLNDAQNWVNSHIVYTHGYGVVAAYGNQRSADGQPVFLESGIPTSGALGQFEPRIYFGDSSPDYSIVGGPSDGTPVELDYPSSGEDSNQTYTTFSGDGGPKLDNIFNKLVYALKFQSEQIFLSDSVNNDSQILYDRDPIQRVQKVAPYLTLDSNAYPSVVDGRVKWIVDGYTTSANYPYSTKVGLSDAIADSETPPQPYAIDQINYIRNSVKATVDAYDGSVTLYAWDDQDPLLKTWQKIFPATVKPMSEMSGDLISHVRYPADMFKVQRTILGKYHVTDPGSFFSSDDAWITPDNPTDDNASTASLQPPYYLTMQMPGQKTPSFSLYSTFIPDAREDSRNVLTGYLAADADAGSTAGEKSDSYGTLRLLTLPKDDTVPGPGQVQANFDSDPGVSQQLNLLRQGQTSVENGNLLTLPVGGGLLYVQPVYVRSTGGTSYPLLQKVLVAFGDQIAFEDTLDEALDVLFGGDSGADAGDTGVTPTTPPTTPPTTSPTDPGTPTSTPTPSPTSTSPPSDNPELQSALNDARQALTDKQNALQAGDWTAYGIADAALADAIARALEASGQ</sequence>
<evidence type="ECO:0000256" key="2">
    <source>
        <dbReference type="ARBA" id="ARBA00022692"/>
    </source>
</evidence>
<feature type="region of interest" description="Disordered" evidence="6">
    <location>
        <begin position="884"/>
        <end position="946"/>
    </location>
</feature>
<protein>
    <recommendedName>
        <fullName evidence="5">UPF0182 protein CLV54_2086</fullName>
    </recommendedName>
</protein>
<feature type="compositionally biased region" description="Pro residues" evidence="6">
    <location>
        <begin position="894"/>
        <end position="903"/>
    </location>
</feature>
<accession>A0A2M9BWI7</accession>
<feature type="transmembrane region" description="Helical" evidence="5">
    <location>
        <begin position="162"/>
        <end position="188"/>
    </location>
</feature>
<keyword evidence="4 5" id="KW-0472">Membrane</keyword>
<keyword evidence="3 5" id="KW-1133">Transmembrane helix</keyword>
<evidence type="ECO:0000313" key="8">
    <source>
        <dbReference type="Proteomes" id="UP000230161"/>
    </source>
</evidence>
<comment type="subcellular location">
    <subcellularLocation>
        <location evidence="5">Cell membrane</location>
        <topology evidence="5">Multi-pass membrane protein</topology>
    </subcellularLocation>
</comment>
<feature type="transmembrane region" description="Helical" evidence="5">
    <location>
        <begin position="208"/>
        <end position="225"/>
    </location>
</feature>
<feature type="transmembrane region" description="Helical" evidence="5">
    <location>
        <begin position="58"/>
        <end position="85"/>
    </location>
</feature>
<feature type="compositionally biased region" description="Low complexity" evidence="6">
    <location>
        <begin position="904"/>
        <end position="925"/>
    </location>
</feature>
<evidence type="ECO:0000256" key="4">
    <source>
        <dbReference type="ARBA" id="ARBA00023136"/>
    </source>
</evidence>
<name>A0A2M9BWI7_9MICO</name>
<dbReference type="Pfam" id="PF03699">
    <property type="entry name" value="UPF0182"/>
    <property type="match status" value="1"/>
</dbReference>
<comment type="caution">
    <text evidence="7">The sequence shown here is derived from an EMBL/GenBank/DDBJ whole genome shotgun (WGS) entry which is preliminary data.</text>
</comment>
<keyword evidence="2 5" id="KW-0812">Transmembrane</keyword>
<dbReference type="RefSeq" id="WP_245861569.1">
    <property type="nucleotide sequence ID" value="NZ_PGFB01000003.1"/>
</dbReference>
<evidence type="ECO:0000256" key="6">
    <source>
        <dbReference type="SAM" id="MobiDB-lite"/>
    </source>
</evidence>
<dbReference type="AlphaFoldDB" id="A0A2M9BWI7"/>
<gene>
    <name evidence="7" type="ORF">CLV54_2086</name>
</gene>
<feature type="transmembrane region" description="Helical" evidence="5">
    <location>
        <begin position="106"/>
        <end position="127"/>
    </location>
</feature>
<proteinExistence type="inferred from homology"/>
<evidence type="ECO:0000256" key="5">
    <source>
        <dbReference type="HAMAP-Rule" id="MF_01600"/>
    </source>
</evidence>
<keyword evidence="8" id="KW-1185">Reference proteome</keyword>
<dbReference type="EMBL" id="PGFB01000003">
    <property type="protein sequence ID" value="PJJ62289.1"/>
    <property type="molecule type" value="Genomic_DNA"/>
</dbReference>
<feature type="compositionally biased region" description="Low complexity" evidence="6">
    <location>
        <begin position="884"/>
        <end position="893"/>
    </location>
</feature>
<comment type="similarity">
    <text evidence="5">Belongs to the UPF0182 family.</text>
</comment>